<dbReference type="Proteomes" id="UP000054337">
    <property type="component" value="Unassembled WGS sequence"/>
</dbReference>
<sequence>LLPLIGNLGCTYLFGSARYLDNYNIGFCSTLPMCQSCPRSLSISLEHITFNQICNK</sequence>
<proteinExistence type="predicted"/>
<keyword evidence="2" id="KW-1185">Reference proteome</keyword>
<dbReference type="AlphaFoldDB" id="W7E526"/>
<protein>
    <submittedName>
        <fullName evidence="1">Uncharacterized protein</fullName>
    </submittedName>
</protein>
<name>W7E526_BIPV3</name>
<reference evidence="1 2" key="1">
    <citation type="journal article" date="2013" name="PLoS Genet.">
        <title>Comparative genome structure, secondary metabolite, and effector coding capacity across Cochliobolus pathogens.</title>
        <authorList>
            <person name="Condon B.J."/>
            <person name="Leng Y."/>
            <person name="Wu D."/>
            <person name="Bushley K.E."/>
            <person name="Ohm R.A."/>
            <person name="Otillar R."/>
            <person name="Martin J."/>
            <person name="Schackwitz W."/>
            <person name="Grimwood J."/>
            <person name="MohdZainudin N."/>
            <person name="Xue C."/>
            <person name="Wang R."/>
            <person name="Manning V.A."/>
            <person name="Dhillon B."/>
            <person name="Tu Z.J."/>
            <person name="Steffenson B.J."/>
            <person name="Salamov A."/>
            <person name="Sun H."/>
            <person name="Lowry S."/>
            <person name="LaButti K."/>
            <person name="Han J."/>
            <person name="Copeland A."/>
            <person name="Lindquist E."/>
            <person name="Barry K."/>
            <person name="Schmutz J."/>
            <person name="Baker S.E."/>
            <person name="Ciuffetti L.M."/>
            <person name="Grigoriev I.V."/>
            <person name="Zhong S."/>
            <person name="Turgeon B.G."/>
        </authorList>
    </citation>
    <scope>NUCLEOTIDE SEQUENCE [LARGE SCALE GENOMIC DNA]</scope>
    <source>
        <strain evidence="1 2">FI3</strain>
    </source>
</reference>
<dbReference type="RefSeq" id="XP_014551830.1">
    <property type="nucleotide sequence ID" value="XM_014696344.1"/>
</dbReference>
<evidence type="ECO:0000313" key="2">
    <source>
        <dbReference type="Proteomes" id="UP000054337"/>
    </source>
</evidence>
<gene>
    <name evidence="1" type="ORF">COCVIDRAFT_111845</name>
</gene>
<accession>W7E526</accession>
<dbReference type="EMBL" id="KI968817">
    <property type="protein sequence ID" value="EUN22254.1"/>
    <property type="molecule type" value="Genomic_DNA"/>
</dbReference>
<organism evidence="1 2">
    <name type="scientific">Bipolaris victoriae (strain FI3)</name>
    <name type="common">Victoria blight of oats agent</name>
    <name type="synonym">Cochliobolus victoriae</name>
    <dbReference type="NCBI Taxonomy" id="930091"/>
    <lineage>
        <taxon>Eukaryota</taxon>
        <taxon>Fungi</taxon>
        <taxon>Dikarya</taxon>
        <taxon>Ascomycota</taxon>
        <taxon>Pezizomycotina</taxon>
        <taxon>Dothideomycetes</taxon>
        <taxon>Pleosporomycetidae</taxon>
        <taxon>Pleosporales</taxon>
        <taxon>Pleosporineae</taxon>
        <taxon>Pleosporaceae</taxon>
        <taxon>Bipolaris</taxon>
    </lineage>
</organism>
<dbReference type="HOGENOM" id="CLU_3019767_0_0_1"/>
<feature type="non-terminal residue" evidence="1">
    <location>
        <position position="1"/>
    </location>
</feature>
<evidence type="ECO:0000313" key="1">
    <source>
        <dbReference type="EMBL" id="EUN22254.1"/>
    </source>
</evidence>
<dbReference type="GeneID" id="26250058"/>